<accession>A0AAU9ACZ5</accession>
<evidence type="ECO:0000313" key="2">
    <source>
        <dbReference type="Proteomes" id="UP000218824"/>
    </source>
</evidence>
<dbReference type="KEGG" id="lem:LEN_0857"/>
<dbReference type="GeneID" id="83062750"/>
<dbReference type="AlphaFoldDB" id="A0AAU9ACZ5"/>
<gene>
    <name evidence="1" type="ORF">LEN_0857</name>
</gene>
<evidence type="ECO:0000313" key="1">
    <source>
        <dbReference type="EMBL" id="BAV96344.1"/>
    </source>
</evidence>
<dbReference type="PANTHER" id="PTHR38479">
    <property type="entry name" value="LMO0824 PROTEIN"/>
    <property type="match status" value="1"/>
</dbReference>
<reference evidence="1 2" key="1">
    <citation type="journal article" date="2017" name="DNA Res.">
        <title>Complete genome sequence and expression profile of the commercial lytic enzyme producer Lysobacter enzymogenes M497-1.</title>
        <authorList>
            <person name="Takami H."/>
            <person name="Toyoda A."/>
            <person name="Uchiyama I."/>
            <person name="Itoh T."/>
            <person name="Takaki Y."/>
            <person name="Arai W."/>
            <person name="Nishi S."/>
            <person name="Kawai M."/>
            <person name="Shinya K."/>
            <person name="Ikeda H."/>
        </authorList>
    </citation>
    <scope>NUCLEOTIDE SEQUENCE [LARGE SCALE GENOMIC DNA]</scope>
    <source>
        <strain evidence="1 2">M497-1</strain>
    </source>
</reference>
<dbReference type="InterPro" id="IPR009351">
    <property type="entry name" value="AlkZ-like"/>
</dbReference>
<sequence length="382" mass="41685">MTTKTRGAAPPTLSARALNRALLARQSLLERSDESVEAMAERLVGLQAQAPNPPYLGLWTRLQRFALDDLTRALQERRIVRATMMRGTLHLVSAADYRALRPVLQPALQRLSLASGHAKALRGLELDALRRAGFEALRAAPLNAAELGDALRAHWPEHDCGELALLVRSAEALVHVPPAGCWDWHKPAAFATALDWLGAAVADEAGEDAADAMALRYLGAFGPASARDFGAWSGLSAPAERLRRLRPQLQVFRDEDGTELFDLPDAPRPPPELPAPPRLLPEFDNVLLAHAQRERILAPSARAAVYTRNGLVAATVLVDGFVAGVWKLQRDARAATLTVFPFRRLAAAERAELEAQAADCLRVAATDRQTHDVRYARVQKPV</sequence>
<dbReference type="PANTHER" id="PTHR38479:SF2">
    <property type="entry name" value="WINGED HELIX DNA-BINDING DOMAIN-CONTAINING PROTEIN"/>
    <property type="match status" value="1"/>
</dbReference>
<dbReference type="EMBL" id="AP014940">
    <property type="protein sequence ID" value="BAV96344.1"/>
    <property type="molecule type" value="Genomic_DNA"/>
</dbReference>
<name>A0AAU9ACZ5_LYSEN</name>
<dbReference type="Pfam" id="PF06224">
    <property type="entry name" value="AlkZ-like"/>
    <property type="match status" value="1"/>
</dbReference>
<protein>
    <recommendedName>
        <fullName evidence="3">Winged helix DNA-binding domain-containing protein</fullName>
    </recommendedName>
</protein>
<evidence type="ECO:0008006" key="3">
    <source>
        <dbReference type="Google" id="ProtNLM"/>
    </source>
</evidence>
<dbReference type="RefSeq" id="WP_096383064.1">
    <property type="nucleotide sequence ID" value="NZ_AP014940.1"/>
</dbReference>
<proteinExistence type="predicted"/>
<dbReference type="Proteomes" id="UP000218824">
    <property type="component" value="Chromosome"/>
</dbReference>
<organism evidence="1 2">
    <name type="scientific">Lysobacter enzymogenes</name>
    <dbReference type="NCBI Taxonomy" id="69"/>
    <lineage>
        <taxon>Bacteria</taxon>
        <taxon>Pseudomonadati</taxon>
        <taxon>Pseudomonadota</taxon>
        <taxon>Gammaproteobacteria</taxon>
        <taxon>Lysobacterales</taxon>
        <taxon>Lysobacteraceae</taxon>
        <taxon>Lysobacter</taxon>
    </lineage>
</organism>